<keyword evidence="1" id="KW-0732">Signal</keyword>
<feature type="non-terminal residue" evidence="4">
    <location>
        <position position="1"/>
    </location>
</feature>
<gene>
    <name evidence="4" type="ORF">METZ01_LOCUS197035</name>
</gene>
<evidence type="ECO:0000259" key="3">
    <source>
        <dbReference type="SMART" id="SM00560"/>
    </source>
</evidence>
<sequence>VLIATVVLAIGFIELTRAFSNISRVAVRAVAMSRSSNLTNAIMERVMAQDFDAKGNEANGKSLNFDGTNDYVDTGSSFQTTFDGSFTISCWIKPVDGNPDSERSVFGTNNADNSDGIYSNIRTDGKIGFYYESNNGSAEAITSSAIFSDGATVWTHISLVANNSNLLIYINGNPVAVTGGSLFGITMSNWTSTTEVFIGATDNNGSSEDFFGGKIDEVRIWKKVRTDSEILADYNRSITNPYAEGYLVLYYPLNIGTGLVAFDLSSSGFHGALVNMTGSYWVTGHSANLSGEHGENNWSSYNDVDDFHTLSFIDSDYTGLDAGSNNFSGIGGRVYVKYVSLAGGGPYTFSDSGTPTDYKQITVKVGFPGTTDSTRLDAIKSAKADQGYSLTFSPYGI</sequence>
<keyword evidence="2" id="KW-1015">Disulfide bond</keyword>
<dbReference type="Pfam" id="PF13385">
    <property type="entry name" value="Laminin_G_3"/>
    <property type="match status" value="1"/>
</dbReference>
<proteinExistence type="predicted"/>
<dbReference type="SMART" id="SM00560">
    <property type="entry name" value="LamGL"/>
    <property type="match status" value="1"/>
</dbReference>
<reference evidence="4" key="1">
    <citation type="submission" date="2018-05" db="EMBL/GenBank/DDBJ databases">
        <authorList>
            <person name="Lanie J.A."/>
            <person name="Ng W.-L."/>
            <person name="Kazmierczak K.M."/>
            <person name="Andrzejewski T.M."/>
            <person name="Davidsen T.M."/>
            <person name="Wayne K.J."/>
            <person name="Tettelin H."/>
            <person name="Glass J.I."/>
            <person name="Rusch D."/>
            <person name="Podicherti R."/>
            <person name="Tsui H.-C.T."/>
            <person name="Winkler M.E."/>
        </authorList>
    </citation>
    <scope>NUCLEOTIDE SEQUENCE</scope>
</reference>
<dbReference type="SUPFAM" id="SSF49899">
    <property type="entry name" value="Concanavalin A-like lectins/glucanases"/>
    <property type="match status" value="1"/>
</dbReference>
<dbReference type="AlphaFoldDB" id="A0A382E2H3"/>
<dbReference type="Gene3D" id="2.60.120.200">
    <property type="match status" value="1"/>
</dbReference>
<organism evidence="4">
    <name type="scientific">marine metagenome</name>
    <dbReference type="NCBI Taxonomy" id="408172"/>
    <lineage>
        <taxon>unclassified sequences</taxon>
        <taxon>metagenomes</taxon>
        <taxon>ecological metagenomes</taxon>
    </lineage>
</organism>
<dbReference type="EMBL" id="UINC01042058">
    <property type="protein sequence ID" value="SVB44181.1"/>
    <property type="molecule type" value="Genomic_DNA"/>
</dbReference>
<evidence type="ECO:0000256" key="1">
    <source>
        <dbReference type="ARBA" id="ARBA00022729"/>
    </source>
</evidence>
<evidence type="ECO:0000256" key="2">
    <source>
        <dbReference type="ARBA" id="ARBA00023157"/>
    </source>
</evidence>
<accession>A0A382E2H3</accession>
<dbReference type="InterPro" id="IPR013320">
    <property type="entry name" value="ConA-like_dom_sf"/>
</dbReference>
<protein>
    <recommendedName>
        <fullName evidence="3">LamG-like jellyroll fold domain-containing protein</fullName>
    </recommendedName>
</protein>
<dbReference type="InterPro" id="IPR006558">
    <property type="entry name" value="LamG-like"/>
</dbReference>
<name>A0A382E2H3_9ZZZZ</name>
<evidence type="ECO:0000313" key="4">
    <source>
        <dbReference type="EMBL" id="SVB44181.1"/>
    </source>
</evidence>
<feature type="domain" description="LamG-like jellyroll fold" evidence="3">
    <location>
        <begin position="84"/>
        <end position="228"/>
    </location>
</feature>